<sequence length="78" mass="8776">MSDVKEKVLSILNELTGEDVSDRLTENLYRSALLDSMGAVQLLLALQDEFGIDVSISEFNRMDWDTPAKIVMKVESLK</sequence>
<comment type="similarity">
    <text evidence="5">Belongs to the DltC family.</text>
</comment>
<accession>A0ABQ0XP37</accession>
<evidence type="ECO:0000256" key="4">
    <source>
        <dbReference type="ARBA" id="ARBA00023316"/>
    </source>
</evidence>
<feature type="domain" description="Carrier" evidence="6">
    <location>
        <begin position="1"/>
        <end position="78"/>
    </location>
</feature>
<dbReference type="GO" id="GO:0016874">
    <property type="term" value="F:ligase activity"/>
    <property type="evidence" value="ECO:0007669"/>
    <property type="project" value="UniProtKB-KW"/>
</dbReference>
<evidence type="ECO:0000256" key="3">
    <source>
        <dbReference type="ARBA" id="ARBA00022553"/>
    </source>
</evidence>
<evidence type="ECO:0000313" key="8">
    <source>
        <dbReference type="Proteomes" id="UP000321409"/>
    </source>
</evidence>
<dbReference type="Proteomes" id="UP000321409">
    <property type="component" value="Unassembled WGS sequence"/>
</dbReference>
<evidence type="ECO:0000256" key="2">
    <source>
        <dbReference type="ARBA" id="ARBA00022490"/>
    </source>
</evidence>
<gene>
    <name evidence="5 7" type="primary">dltC</name>
    <name evidence="7" type="ORF">LDI01_27930</name>
</gene>
<evidence type="ECO:0000256" key="5">
    <source>
        <dbReference type="HAMAP-Rule" id="MF_00565"/>
    </source>
</evidence>
<evidence type="ECO:0000259" key="6">
    <source>
        <dbReference type="PROSITE" id="PS50075"/>
    </source>
</evidence>
<dbReference type="HAMAP" id="MF_00565">
    <property type="entry name" value="DltC"/>
    <property type="match status" value="1"/>
</dbReference>
<comment type="PTM">
    <text evidence="5">4'-phosphopantetheine is transferred from CoA to a specific serine of apo-DCP.</text>
</comment>
<comment type="function">
    <text evidence="5">Carrier protein involved in the D-alanylation of lipoteichoic acid (LTA). The loading of thioester-linked D-alanine onto DltC is catalyzed by D-alanine--D-alanyl carrier protein ligase DltA. The DltC-carried D-alanyl group is further transferred to cell membrane phosphatidylglycerol (PG) by forming an ester bond, probably catalyzed by DltD. D-alanylation of LTA plays an important role in modulating the properties of the cell wall in Gram-positive bacteria, influencing the net charge of the cell wall.</text>
</comment>
<keyword evidence="8" id="KW-1185">Reference proteome</keyword>
<protein>
    <recommendedName>
        <fullName evidence="5">D-alanyl carrier protein</fullName>
        <shortName evidence="5">DCP</shortName>
    </recommendedName>
    <alternativeName>
        <fullName evidence="5">D-alanine--poly(phosphoribitol) ligase subunit 2</fullName>
    </alternativeName>
</protein>
<keyword evidence="7" id="KW-0436">Ligase</keyword>
<comment type="subcellular location">
    <subcellularLocation>
        <location evidence="5">Cytoplasm</location>
    </subcellularLocation>
</comment>
<keyword evidence="2 5" id="KW-0963">Cytoplasm</keyword>
<dbReference type="RefSeq" id="WP_057864698.1">
    <property type="nucleotide sequence ID" value="NZ_BKAB01000080.1"/>
</dbReference>
<comment type="pathway">
    <text evidence="5">Cell wall biogenesis; lipoteichoic acid biosynthesis.</text>
</comment>
<keyword evidence="4 5" id="KW-0961">Cell wall biogenesis/degradation</keyword>
<dbReference type="InterPro" id="IPR009081">
    <property type="entry name" value="PP-bd_ACP"/>
</dbReference>
<dbReference type="SUPFAM" id="SSF47336">
    <property type="entry name" value="ACP-like"/>
    <property type="match status" value="1"/>
</dbReference>
<dbReference type="NCBIfam" id="NF003464">
    <property type="entry name" value="PRK05087.1"/>
    <property type="match status" value="1"/>
</dbReference>
<dbReference type="NCBIfam" id="TIGR01688">
    <property type="entry name" value="dltC"/>
    <property type="match status" value="1"/>
</dbReference>
<keyword evidence="1 5" id="KW-0596">Phosphopantetheine</keyword>
<dbReference type="PROSITE" id="PS50075">
    <property type="entry name" value="CARRIER"/>
    <property type="match status" value="1"/>
</dbReference>
<keyword evidence="3 5" id="KW-0597">Phosphoprotein</keyword>
<dbReference type="InterPro" id="IPR036736">
    <property type="entry name" value="ACP-like_sf"/>
</dbReference>
<feature type="modified residue" description="O-(pantetheine 4'-phosphoryl)serine" evidence="5">
    <location>
        <position position="36"/>
    </location>
</feature>
<dbReference type="Gene3D" id="1.10.1200.10">
    <property type="entry name" value="ACP-like"/>
    <property type="match status" value="1"/>
</dbReference>
<reference evidence="7 8" key="1">
    <citation type="submission" date="2019-07" db="EMBL/GenBank/DDBJ databases">
        <title>Whole genome shotgun sequence of Lactobacillus diolivorans NBRC 107869.</title>
        <authorList>
            <person name="Hosoyama A."/>
            <person name="Uohara A."/>
            <person name="Ohji S."/>
            <person name="Ichikawa N."/>
        </authorList>
    </citation>
    <scope>NUCLEOTIDE SEQUENCE [LARGE SCALE GENOMIC DNA]</scope>
    <source>
        <strain evidence="7 8">NBRC 107869</strain>
    </source>
</reference>
<dbReference type="Pfam" id="PF00550">
    <property type="entry name" value="PP-binding"/>
    <property type="match status" value="1"/>
</dbReference>
<proteinExistence type="inferred from homology"/>
<comment type="caution">
    <text evidence="7">The sequence shown here is derived from an EMBL/GenBank/DDBJ whole genome shotgun (WGS) entry which is preliminary data.</text>
</comment>
<dbReference type="EMBL" id="BKAB01000080">
    <property type="protein sequence ID" value="GEP25200.1"/>
    <property type="molecule type" value="Genomic_DNA"/>
</dbReference>
<evidence type="ECO:0000256" key="1">
    <source>
        <dbReference type="ARBA" id="ARBA00022450"/>
    </source>
</evidence>
<dbReference type="InterPro" id="IPR003230">
    <property type="entry name" value="DltC"/>
</dbReference>
<organism evidence="7 8">
    <name type="scientific">Lentilactobacillus diolivorans</name>
    <dbReference type="NCBI Taxonomy" id="179838"/>
    <lineage>
        <taxon>Bacteria</taxon>
        <taxon>Bacillati</taxon>
        <taxon>Bacillota</taxon>
        <taxon>Bacilli</taxon>
        <taxon>Lactobacillales</taxon>
        <taxon>Lactobacillaceae</taxon>
        <taxon>Lentilactobacillus</taxon>
    </lineage>
</organism>
<evidence type="ECO:0000313" key="7">
    <source>
        <dbReference type="EMBL" id="GEP25200.1"/>
    </source>
</evidence>
<name>A0ABQ0XP37_9LACO</name>